<dbReference type="InterPro" id="IPR008979">
    <property type="entry name" value="Galactose-bd-like_sf"/>
</dbReference>
<dbReference type="EMBL" id="BAAAQD010000027">
    <property type="protein sequence ID" value="GAA1558117.1"/>
    <property type="molecule type" value="Genomic_DNA"/>
</dbReference>
<dbReference type="Pfam" id="PF07995">
    <property type="entry name" value="GSDH"/>
    <property type="match status" value="1"/>
</dbReference>
<evidence type="ECO:0000259" key="3">
    <source>
        <dbReference type="PROSITE" id="PS50093"/>
    </source>
</evidence>
<dbReference type="PROSITE" id="PS50093">
    <property type="entry name" value="PKD"/>
    <property type="match status" value="1"/>
</dbReference>
<dbReference type="InterPro" id="IPR000601">
    <property type="entry name" value="PKD_dom"/>
</dbReference>
<dbReference type="InterPro" id="IPR012938">
    <property type="entry name" value="Glc/Sorbosone_DH"/>
</dbReference>
<gene>
    <name evidence="5" type="ORF">GCM10009827_093800</name>
</gene>
<evidence type="ECO:0000256" key="1">
    <source>
        <dbReference type="ARBA" id="ARBA00022729"/>
    </source>
</evidence>
<dbReference type="InterPro" id="IPR011042">
    <property type="entry name" value="6-blade_b-propeller_TolB-like"/>
</dbReference>
<dbReference type="SUPFAM" id="SSF52317">
    <property type="entry name" value="Class I glutamine amidotransferase-like"/>
    <property type="match status" value="1"/>
</dbReference>
<keyword evidence="1 2" id="KW-0732">Signal</keyword>
<evidence type="ECO:0000313" key="6">
    <source>
        <dbReference type="Proteomes" id="UP001501470"/>
    </source>
</evidence>
<dbReference type="SUPFAM" id="SSF49299">
    <property type="entry name" value="PKD domain"/>
    <property type="match status" value="1"/>
</dbReference>
<comment type="caution">
    <text evidence="5">The sequence shown here is derived from an EMBL/GenBank/DDBJ whole genome shotgun (WGS) entry which is preliminary data.</text>
</comment>
<dbReference type="SUPFAM" id="SSF50952">
    <property type="entry name" value="Soluble quinoprotein glucose dehydrogenase"/>
    <property type="match status" value="1"/>
</dbReference>
<dbReference type="Gene3D" id="3.40.50.880">
    <property type="match status" value="1"/>
</dbReference>
<proteinExistence type="predicted"/>
<dbReference type="Pfam" id="PF18911">
    <property type="entry name" value="PKD_4"/>
    <property type="match status" value="1"/>
</dbReference>
<dbReference type="RefSeq" id="WP_344511139.1">
    <property type="nucleotide sequence ID" value="NZ_BAAAQD010000027.1"/>
</dbReference>
<feature type="domain" description="CBM6" evidence="4">
    <location>
        <begin position="986"/>
        <end position="1118"/>
    </location>
</feature>
<dbReference type="CDD" id="cd00146">
    <property type="entry name" value="PKD"/>
    <property type="match status" value="1"/>
</dbReference>
<feature type="chain" id="PRO_5046614730" evidence="2">
    <location>
        <begin position="37"/>
        <end position="1125"/>
    </location>
</feature>
<feature type="signal peptide" evidence="2">
    <location>
        <begin position="1"/>
        <end position="36"/>
    </location>
</feature>
<dbReference type="SMART" id="SM00606">
    <property type="entry name" value="CBD_IV"/>
    <property type="match status" value="1"/>
</dbReference>
<evidence type="ECO:0000259" key="4">
    <source>
        <dbReference type="PROSITE" id="PS51175"/>
    </source>
</evidence>
<dbReference type="Pfam" id="PF03422">
    <property type="entry name" value="CBM_6"/>
    <property type="match status" value="1"/>
</dbReference>
<dbReference type="InterPro" id="IPR013783">
    <property type="entry name" value="Ig-like_fold"/>
</dbReference>
<dbReference type="InterPro" id="IPR011041">
    <property type="entry name" value="Quinoprot_gluc/sorb_DH_b-prop"/>
</dbReference>
<organism evidence="5 6">
    <name type="scientific">Dactylosporangium maewongense</name>
    <dbReference type="NCBI Taxonomy" id="634393"/>
    <lineage>
        <taxon>Bacteria</taxon>
        <taxon>Bacillati</taxon>
        <taxon>Actinomycetota</taxon>
        <taxon>Actinomycetes</taxon>
        <taxon>Micromonosporales</taxon>
        <taxon>Micromonosporaceae</taxon>
        <taxon>Dactylosporangium</taxon>
    </lineage>
</organism>
<dbReference type="InterPro" id="IPR005084">
    <property type="entry name" value="CBM6"/>
</dbReference>
<dbReference type="InterPro" id="IPR022409">
    <property type="entry name" value="PKD/Chitinase_dom"/>
</dbReference>
<feature type="domain" description="PKD" evidence="3">
    <location>
        <begin position="790"/>
        <end position="874"/>
    </location>
</feature>
<name>A0ABN2CFU4_9ACTN</name>
<accession>A0ABN2CFU4</accession>
<dbReference type="Gene3D" id="2.120.10.30">
    <property type="entry name" value="TolB, C-terminal domain"/>
    <property type="match status" value="1"/>
</dbReference>
<dbReference type="Proteomes" id="UP001501470">
    <property type="component" value="Unassembled WGS sequence"/>
</dbReference>
<dbReference type="InterPro" id="IPR035986">
    <property type="entry name" value="PKD_dom_sf"/>
</dbReference>
<dbReference type="InterPro" id="IPR006584">
    <property type="entry name" value="Cellulose-bd_IV"/>
</dbReference>
<evidence type="ECO:0000256" key="2">
    <source>
        <dbReference type="SAM" id="SignalP"/>
    </source>
</evidence>
<dbReference type="PANTHER" id="PTHR40469:SF2">
    <property type="entry name" value="GALACTOSE-BINDING DOMAIN-LIKE SUPERFAMILY PROTEIN"/>
    <property type="match status" value="1"/>
</dbReference>
<dbReference type="SUPFAM" id="SSF49785">
    <property type="entry name" value="Galactose-binding domain-like"/>
    <property type="match status" value="1"/>
</dbReference>
<protein>
    <submittedName>
        <fullName evidence="5">ThuA domain-containing protein</fullName>
    </submittedName>
</protein>
<dbReference type="PANTHER" id="PTHR40469">
    <property type="entry name" value="SECRETED GLYCOSYL HYDROLASE"/>
    <property type="match status" value="1"/>
</dbReference>
<sequence>MTRAPGRRVTTAYAGLLALVASTLVGTVSASAPAVAAPQPNSNGIQYKVLAFTKSVGAKHASTSAGVNALKELGKQLRFTVEETDDARKFDEPHLKQFRVVVFLNTAGDVLDATQQAAFESYYRDGGGFVGIHSAIETEPDWQFLTDVLGTRAAGSSGVTKATVKVADRVHPASANLPERWDRTDQWYNFTSNVRGFSHVLATVDENTYTGGTMGYDHPITWCKDYQGGRSFYTGLGDTPASFATPDLRAHLGGAIQWAAGQTDGDCGATVLANYQMDYIAAPPNVSEPIGFDVLPDGRVVQTDRRGGVRLHDPATNTTHLLAQIPVYMASEDGMYGPAIDNDFANNHWVYVYYSPLTQEAPYPQTTPTANSPTTGADPSVWDPWKGYFQLSRFKFVDGPTPTLDVASEQKIMKVPVDRGACCHVAGDITFDKDNNLWMVTGDDTPAGGGNSGGFAPFNDMLTTTGQYNAPYVDARRSAMNTNDLRGKVLRIKVQGDGSYTIPTGNLFTGNEEGGGKTRPEIYAMGFRNPFRITVDKNGVAYVTDYSPDSSTPQVNRGPAGTGRMEIVRKPANYGWPLCYSPSLPYYRWNFNTSTPLDTPAQAFECNNPERGPANTSRWNTGLTYAPPIATPDMWYSFQDNNAANPLGTPCAAYYMQSPPGKCPQLFPELGTGGVGPHGAAKYDYDANNPNPTKFPAYYDQSIFFGEFTRDYLREIRLDSSGQVFKINDLLSCGQGPATPARPFLCDNPMDMMWGKDGNFYLLTYGDGFFNINPDAALVKFSYVKGTRAPVAKLSASPTDGVGPLTVAFSSEGSNDPDPADSIKFAWDFDGNGTTDSVDPNPSFTYTTNGVYTARLTVTDSSGKTASANTTITVGNTSPTVKVNVPIEGGLFAFGDNIPFNVTVTDPQDGAIDCSRVEVTFVLGHDSHGHAESTANGCSGTLPTFDEDVSHGGNVFGVISVSYTDKGGPGGIPALTTVAQTTIRQKKQELEFAVDQSGTNTAATTDTGGGLQRGSLGSGDWIALNGTVDLKNINSLTFRTSGGSGAAGTGSVEVRLDSLTGPVLTTVTIAPTANANTFASQTFPITDPGGAHRIYLVFRPVTGGPTNNFFNLNWVEFGGQGVSAP</sequence>
<keyword evidence="6" id="KW-1185">Reference proteome</keyword>
<dbReference type="CDD" id="cd04084">
    <property type="entry name" value="CBM6_xylanase-like"/>
    <property type="match status" value="1"/>
</dbReference>
<dbReference type="Gene3D" id="2.60.40.10">
    <property type="entry name" value="Immunoglobulins"/>
    <property type="match status" value="1"/>
</dbReference>
<evidence type="ECO:0000313" key="5">
    <source>
        <dbReference type="EMBL" id="GAA1558117.1"/>
    </source>
</evidence>
<dbReference type="Pfam" id="PF06283">
    <property type="entry name" value="ThuA"/>
    <property type="match status" value="1"/>
</dbReference>
<reference evidence="5 6" key="1">
    <citation type="journal article" date="2019" name="Int. J. Syst. Evol. Microbiol.">
        <title>The Global Catalogue of Microorganisms (GCM) 10K type strain sequencing project: providing services to taxonomists for standard genome sequencing and annotation.</title>
        <authorList>
            <consortium name="The Broad Institute Genomics Platform"/>
            <consortium name="The Broad Institute Genome Sequencing Center for Infectious Disease"/>
            <person name="Wu L."/>
            <person name="Ma J."/>
        </authorList>
    </citation>
    <scope>NUCLEOTIDE SEQUENCE [LARGE SCALE GENOMIC DNA]</scope>
    <source>
        <strain evidence="5 6">JCM 15933</strain>
    </source>
</reference>
<dbReference type="Gene3D" id="2.60.120.260">
    <property type="entry name" value="Galactose-binding domain-like"/>
    <property type="match status" value="1"/>
</dbReference>
<dbReference type="PROSITE" id="PS51175">
    <property type="entry name" value="CBM6"/>
    <property type="match status" value="1"/>
</dbReference>
<dbReference type="SMART" id="SM00089">
    <property type="entry name" value="PKD"/>
    <property type="match status" value="1"/>
</dbReference>
<dbReference type="InterPro" id="IPR029010">
    <property type="entry name" value="ThuA-like"/>
</dbReference>
<dbReference type="InterPro" id="IPR029062">
    <property type="entry name" value="Class_I_gatase-like"/>
</dbReference>